<organism evidence="1 2">
    <name type="scientific">Mariniflexile aquimaris</name>
    <dbReference type="NCBI Taxonomy" id="881009"/>
    <lineage>
        <taxon>Bacteria</taxon>
        <taxon>Pseudomonadati</taxon>
        <taxon>Bacteroidota</taxon>
        <taxon>Flavobacteriia</taxon>
        <taxon>Flavobacteriales</taxon>
        <taxon>Flavobacteriaceae</taxon>
        <taxon>Mariniflexile</taxon>
    </lineage>
</organism>
<protein>
    <submittedName>
        <fullName evidence="1">Uncharacterized protein</fullName>
    </submittedName>
</protein>
<gene>
    <name evidence="1" type="ORF">ACFQ0I_13785</name>
</gene>
<accession>A0ABW3BV30</accession>
<proteinExistence type="predicted"/>
<evidence type="ECO:0000313" key="2">
    <source>
        <dbReference type="Proteomes" id="UP001597011"/>
    </source>
</evidence>
<comment type="caution">
    <text evidence="1">The sequence shown here is derived from an EMBL/GenBank/DDBJ whole genome shotgun (WGS) entry which is preliminary data.</text>
</comment>
<dbReference type="EMBL" id="JBHTIB010000014">
    <property type="protein sequence ID" value="MFD0836845.1"/>
    <property type="molecule type" value="Genomic_DNA"/>
</dbReference>
<keyword evidence="2" id="KW-1185">Reference proteome</keyword>
<evidence type="ECO:0000313" key="1">
    <source>
        <dbReference type="EMBL" id="MFD0836845.1"/>
    </source>
</evidence>
<dbReference type="RefSeq" id="WP_379943210.1">
    <property type="nucleotide sequence ID" value="NZ_JBHTIB010000014.1"/>
</dbReference>
<reference evidence="2" key="1">
    <citation type="journal article" date="2019" name="Int. J. Syst. Evol. Microbiol.">
        <title>The Global Catalogue of Microorganisms (GCM) 10K type strain sequencing project: providing services to taxonomists for standard genome sequencing and annotation.</title>
        <authorList>
            <consortium name="The Broad Institute Genomics Platform"/>
            <consortium name="The Broad Institute Genome Sequencing Center for Infectious Disease"/>
            <person name="Wu L."/>
            <person name="Ma J."/>
        </authorList>
    </citation>
    <scope>NUCLEOTIDE SEQUENCE [LARGE SCALE GENOMIC DNA]</scope>
    <source>
        <strain evidence="2">CCUG 60529</strain>
    </source>
</reference>
<name>A0ABW3BV30_9FLAO</name>
<dbReference type="Proteomes" id="UP001597011">
    <property type="component" value="Unassembled WGS sequence"/>
</dbReference>
<sequence length="205" mass="23013">MKTKWYFGALLIVFTLLGVYQNEFSEPNQEIALNFTDVNITSDDIETTISQLKVQLQAIGITNVRVKELKDGYYKIAYYSASDVASIKEILSKDKNFKIGLESHDKDDDSSNNPSNKKTKTYKFDIYELHKSTDAESGLGGKCVLSFKQDYDRFYNPNVIILNNELDNQEDDASVTVAFKLYYTIAIALDNSSGNIPEGRAGPTA</sequence>